<gene>
    <name evidence="1" type="primary">Necator_chrX.g22821</name>
    <name evidence="1" type="ORF">RB195_022658</name>
</gene>
<organism evidence="1 2">
    <name type="scientific">Necator americanus</name>
    <name type="common">Human hookworm</name>
    <dbReference type="NCBI Taxonomy" id="51031"/>
    <lineage>
        <taxon>Eukaryota</taxon>
        <taxon>Metazoa</taxon>
        <taxon>Ecdysozoa</taxon>
        <taxon>Nematoda</taxon>
        <taxon>Chromadorea</taxon>
        <taxon>Rhabditida</taxon>
        <taxon>Rhabditina</taxon>
        <taxon>Rhabditomorpha</taxon>
        <taxon>Strongyloidea</taxon>
        <taxon>Ancylostomatidae</taxon>
        <taxon>Bunostominae</taxon>
        <taxon>Necator</taxon>
    </lineage>
</organism>
<reference evidence="1 2" key="1">
    <citation type="submission" date="2023-08" db="EMBL/GenBank/DDBJ databases">
        <title>A Necator americanus chromosomal reference genome.</title>
        <authorList>
            <person name="Ilik V."/>
            <person name="Petrzelkova K.J."/>
            <person name="Pardy F."/>
            <person name="Fuh T."/>
            <person name="Niatou-Singa F.S."/>
            <person name="Gouil Q."/>
            <person name="Baker L."/>
            <person name="Ritchie M.E."/>
            <person name="Jex A.R."/>
            <person name="Gazzola D."/>
            <person name="Li H."/>
            <person name="Toshio Fujiwara R."/>
            <person name="Zhan B."/>
            <person name="Aroian R.V."/>
            <person name="Pafco B."/>
            <person name="Schwarz E.M."/>
        </authorList>
    </citation>
    <scope>NUCLEOTIDE SEQUENCE [LARGE SCALE GENOMIC DNA]</scope>
    <source>
        <strain evidence="1 2">Aroian</strain>
        <tissue evidence="1">Whole animal</tissue>
    </source>
</reference>
<dbReference type="EMBL" id="JAVFWL010000006">
    <property type="protein sequence ID" value="KAK6761653.1"/>
    <property type="molecule type" value="Genomic_DNA"/>
</dbReference>
<evidence type="ECO:0000313" key="2">
    <source>
        <dbReference type="Proteomes" id="UP001303046"/>
    </source>
</evidence>
<accession>A0ABR1EGC0</accession>
<comment type="caution">
    <text evidence="1">The sequence shown here is derived from an EMBL/GenBank/DDBJ whole genome shotgun (WGS) entry which is preliminary data.</text>
</comment>
<evidence type="ECO:0000313" key="1">
    <source>
        <dbReference type="EMBL" id="KAK6761653.1"/>
    </source>
</evidence>
<keyword evidence="2" id="KW-1185">Reference proteome</keyword>
<name>A0ABR1EGC0_NECAM</name>
<protein>
    <submittedName>
        <fullName evidence="1">Uncharacterized protein</fullName>
    </submittedName>
</protein>
<dbReference type="Proteomes" id="UP001303046">
    <property type="component" value="Unassembled WGS sequence"/>
</dbReference>
<sequence length="267" mass="29818">MKGDTIYLSWTNTPSGRKSAPDVIGLLNGYYPSNEVHLCQVRKSRDARHGQRNAIHVVSVHIILPFPRNLVHSHAAVPSTKQRASRTFCGQLQNRTCQAESGGTNSVHTTGVLIAYRSIPCPSAPVHLLKPSWDAACELNSIKCYLLEISQMVVEVSKWNLNSIVKMEHGAATLRSTMRHLPRIIEDRNLLGLPVSSHAVLETQSTLFGPAQQTSTFLDVFDLPLLDSTSKDDFATLAADSSQRPQRLRRPHRQLQVDPRRIRYEIS</sequence>
<proteinExistence type="predicted"/>